<evidence type="ECO:0000313" key="4">
    <source>
        <dbReference type="Proteomes" id="UP000033647"/>
    </source>
</evidence>
<organism evidence="3 4">
    <name type="scientific">Zymoseptoria brevis</name>
    <dbReference type="NCBI Taxonomy" id="1047168"/>
    <lineage>
        <taxon>Eukaryota</taxon>
        <taxon>Fungi</taxon>
        <taxon>Dikarya</taxon>
        <taxon>Ascomycota</taxon>
        <taxon>Pezizomycotina</taxon>
        <taxon>Dothideomycetes</taxon>
        <taxon>Dothideomycetidae</taxon>
        <taxon>Mycosphaerellales</taxon>
        <taxon>Mycosphaerellaceae</taxon>
        <taxon>Zymoseptoria</taxon>
    </lineage>
</organism>
<keyword evidence="4" id="KW-1185">Reference proteome</keyword>
<feature type="coiled-coil region" evidence="1">
    <location>
        <begin position="392"/>
        <end position="419"/>
    </location>
</feature>
<dbReference type="PANTHER" id="PTHR43845">
    <property type="entry name" value="BLR5969 PROTEIN"/>
    <property type="match status" value="1"/>
</dbReference>
<dbReference type="Proteomes" id="UP000033647">
    <property type="component" value="Unassembled WGS sequence"/>
</dbReference>
<evidence type="ECO:0000256" key="1">
    <source>
        <dbReference type="SAM" id="Coils"/>
    </source>
</evidence>
<sequence>MPKIAVSPDVAHDLAGISIPLDRYCTAPTAQNLHTMDAIPESSPPDLQEFLHFVRSRSSYFQELWANVAPGAPLSSYPPMDHESYWTIATSSCRERVLTGEHLDGIIYKSGGTTGTPKLSLYTQAEQMADVVYLAKFLRQSGVRQGDSVANLLYVGDLYGGFTGIAFALQFYPLGVHLPIGGHLPIETMLQRLIEHRPTVVVAIVTQLHRMASLIAGGHAPPLTHVRLLLYGGEAMYEDQFAEIRRAFPRASMKSLVYGSTEAGVMGFCADDNDRRVHIANEPAMILEIVDEDGHTILEPGREGRLLATNLTRRLMPTVRYPTGDSACWVDVKNRKFRLLGRDKVGVRLSLVSVDTIILREIVQSLGGSQGSRSLQIVIERAASKDRIRLRVTSLSMDKEQAELEISQALEKASTMYKEHVHDGVIAPLVVEICPLENFARSEHSGKVLEVVDDRMR</sequence>
<dbReference type="Gene3D" id="3.40.50.12780">
    <property type="entry name" value="N-terminal domain of ligase-like"/>
    <property type="match status" value="1"/>
</dbReference>
<keyword evidence="1" id="KW-0175">Coiled coil</keyword>
<dbReference type="InterPro" id="IPR000873">
    <property type="entry name" value="AMP-dep_synth/lig_dom"/>
</dbReference>
<feature type="domain" description="AMP-dependent synthetase/ligase" evidence="2">
    <location>
        <begin position="95"/>
        <end position="307"/>
    </location>
</feature>
<name>A0A0F4GT68_9PEZI</name>
<reference evidence="3 4" key="1">
    <citation type="submission" date="2015-03" db="EMBL/GenBank/DDBJ databases">
        <title>RNA-seq based gene annotation and comparative genomics of four Zymoseptoria species reveal species-specific pathogenicity related genes and transposable element activity.</title>
        <authorList>
            <person name="Grandaubert J."/>
            <person name="Bhattacharyya A."/>
            <person name="Stukenbrock E.H."/>
        </authorList>
    </citation>
    <scope>NUCLEOTIDE SEQUENCE [LARGE SCALE GENOMIC DNA]</scope>
    <source>
        <strain evidence="3 4">Zb18110</strain>
    </source>
</reference>
<dbReference type="EMBL" id="LAFY01000322">
    <property type="protein sequence ID" value="KJY00419.1"/>
    <property type="molecule type" value="Genomic_DNA"/>
</dbReference>
<proteinExistence type="predicted"/>
<dbReference type="AlphaFoldDB" id="A0A0F4GT68"/>
<dbReference type="PANTHER" id="PTHR43845:SF1">
    <property type="entry name" value="BLR5969 PROTEIN"/>
    <property type="match status" value="1"/>
</dbReference>
<evidence type="ECO:0000259" key="2">
    <source>
        <dbReference type="Pfam" id="PF00501"/>
    </source>
</evidence>
<gene>
    <name evidence="3" type="ORF">TI39_contig330g00010</name>
</gene>
<accession>A0A0F4GT68</accession>
<dbReference type="Pfam" id="PF00501">
    <property type="entry name" value="AMP-binding"/>
    <property type="match status" value="1"/>
</dbReference>
<dbReference type="OrthoDB" id="5360374at2759"/>
<comment type="caution">
    <text evidence="3">The sequence shown here is derived from an EMBL/GenBank/DDBJ whole genome shotgun (WGS) entry which is preliminary data.</text>
</comment>
<protein>
    <submittedName>
        <fullName evidence="3">AMP-dependent synthetase like protein</fullName>
    </submittedName>
</protein>
<dbReference type="SUPFAM" id="SSF56801">
    <property type="entry name" value="Acetyl-CoA synthetase-like"/>
    <property type="match status" value="1"/>
</dbReference>
<dbReference type="InterPro" id="IPR042099">
    <property type="entry name" value="ANL_N_sf"/>
</dbReference>
<evidence type="ECO:0000313" key="3">
    <source>
        <dbReference type="EMBL" id="KJY00419.1"/>
    </source>
</evidence>